<name>A0ACC0GZQ6_9ERIC</name>
<protein>
    <submittedName>
        <fullName evidence="1">Uncharacterized protein</fullName>
    </submittedName>
</protein>
<accession>A0ACC0GZQ6</accession>
<evidence type="ECO:0000313" key="2">
    <source>
        <dbReference type="Proteomes" id="UP001060215"/>
    </source>
</evidence>
<organism evidence="1 2">
    <name type="scientific">Camellia lanceoleosa</name>
    <dbReference type="NCBI Taxonomy" id="1840588"/>
    <lineage>
        <taxon>Eukaryota</taxon>
        <taxon>Viridiplantae</taxon>
        <taxon>Streptophyta</taxon>
        <taxon>Embryophyta</taxon>
        <taxon>Tracheophyta</taxon>
        <taxon>Spermatophyta</taxon>
        <taxon>Magnoliopsida</taxon>
        <taxon>eudicotyledons</taxon>
        <taxon>Gunneridae</taxon>
        <taxon>Pentapetalae</taxon>
        <taxon>asterids</taxon>
        <taxon>Ericales</taxon>
        <taxon>Theaceae</taxon>
        <taxon>Camellia</taxon>
    </lineage>
</organism>
<reference evidence="1 2" key="1">
    <citation type="journal article" date="2022" name="Plant J.">
        <title>Chromosome-level genome of Camellia lanceoleosa provides a valuable resource for understanding genome evolution and self-incompatibility.</title>
        <authorList>
            <person name="Gong W."/>
            <person name="Xiao S."/>
            <person name="Wang L."/>
            <person name="Liao Z."/>
            <person name="Chang Y."/>
            <person name="Mo W."/>
            <person name="Hu G."/>
            <person name="Li W."/>
            <person name="Zhao G."/>
            <person name="Zhu H."/>
            <person name="Hu X."/>
            <person name="Ji K."/>
            <person name="Xiang X."/>
            <person name="Song Q."/>
            <person name="Yuan D."/>
            <person name="Jin S."/>
            <person name="Zhang L."/>
        </authorList>
    </citation>
    <scope>NUCLEOTIDE SEQUENCE [LARGE SCALE GENOMIC DNA]</scope>
    <source>
        <strain evidence="1">SQ_2022a</strain>
    </source>
</reference>
<gene>
    <name evidence="1" type="ORF">LOK49_LG07G00774</name>
</gene>
<dbReference type="Proteomes" id="UP001060215">
    <property type="component" value="Chromosome 7"/>
</dbReference>
<keyword evidence="2" id="KW-1185">Reference proteome</keyword>
<sequence length="143" mass="16127">MCGNRSPRLLLVQPAQQEKLFKTRIENALKSSSKKPKCTTMKLAFGLCGCQEENTRGRELGEIDEDCGEPNYRNGIENLRVQIHFEMPLPTSSFVVSVDEWKTIRSGGAEIGNWLLNLDSLEFVDQIGHNIPFLELEEGDRSS</sequence>
<proteinExistence type="predicted"/>
<evidence type="ECO:0000313" key="1">
    <source>
        <dbReference type="EMBL" id="KAI8006707.1"/>
    </source>
</evidence>
<dbReference type="EMBL" id="CM045764">
    <property type="protein sequence ID" value="KAI8006707.1"/>
    <property type="molecule type" value="Genomic_DNA"/>
</dbReference>
<comment type="caution">
    <text evidence="1">The sequence shown here is derived from an EMBL/GenBank/DDBJ whole genome shotgun (WGS) entry which is preliminary data.</text>
</comment>